<comment type="caution">
    <text evidence="2">The sequence shown here is derived from an EMBL/GenBank/DDBJ whole genome shotgun (WGS) entry which is preliminary data.</text>
</comment>
<sequence>MQDIFGLDIDKLAKGFGTQKYTFLEECQVRQMKIKRLMRILLKRIQIPQKIKKKNNGRHKRNAGHLWTGHR</sequence>
<proteinExistence type="predicted"/>
<dbReference type="Proteomes" id="UP000885695">
    <property type="component" value="Unassembled WGS sequence"/>
</dbReference>
<organism evidence="2">
    <name type="scientific">candidate division CPR3 bacterium</name>
    <dbReference type="NCBI Taxonomy" id="2268181"/>
    <lineage>
        <taxon>Bacteria</taxon>
        <taxon>Bacteria division CPR3</taxon>
    </lineage>
</organism>
<dbReference type="EMBL" id="DRHL01000118">
    <property type="protein sequence ID" value="HEB13736.1"/>
    <property type="molecule type" value="Genomic_DNA"/>
</dbReference>
<dbReference type="AlphaFoldDB" id="A0A7C1SUW2"/>
<evidence type="ECO:0000256" key="1">
    <source>
        <dbReference type="SAM" id="MobiDB-lite"/>
    </source>
</evidence>
<name>A0A7C1SUW2_UNCC3</name>
<accession>A0A7C1SUW2</accession>
<feature type="region of interest" description="Disordered" evidence="1">
    <location>
        <begin position="51"/>
        <end position="71"/>
    </location>
</feature>
<reference evidence="2" key="1">
    <citation type="journal article" date="2020" name="mSystems">
        <title>Genome- and Community-Level Interaction Insights into Carbon Utilization and Element Cycling Functions of Hydrothermarchaeota in Hydrothermal Sediment.</title>
        <authorList>
            <person name="Zhou Z."/>
            <person name="Liu Y."/>
            <person name="Xu W."/>
            <person name="Pan J."/>
            <person name="Luo Z.H."/>
            <person name="Li M."/>
        </authorList>
    </citation>
    <scope>NUCLEOTIDE SEQUENCE [LARGE SCALE GENOMIC DNA]</scope>
    <source>
        <strain evidence="2">HyVt-369</strain>
    </source>
</reference>
<evidence type="ECO:0000313" key="2">
    <source>
        <dbReference type="EMBL" id="HEB13736.1"/>
    </source>
</evidence>
<protein>
    <submittedName>
        <fullName evidence="2">Uncharacterized protein</fullName>
    </submittedName>
</protein>
<gene>
    <name evidence="2" type="ORF">ENI13_02015</name>
</gene>